<proteinExistence type="predicted"/>
<reference evidence="4 5" key="1">
    <citation type="submission" date="2014-02" db="EMBL/GenBank/DDBJ databases">
        <authorList>
            <person name="Sibley D."/>
            <person name="Venepally P."/>
            <person name="Karamycheva S."/>
            <person name="Hadjithomas M."/>
            <person name="Khan A."/>
            <person name="Brunk B."/>
            <person name="Roos D."/>
            <person name="Caler E."/>
            <person name="Lorenzi H."/>
        </authorList>
    </citation>
    <scope>NUCLEOTIDE SEQUENCE [LARGE SCALE GENOMIC DNA]</scope>
    <source>
        <strain evidence="4 5">GAB2-2007-GAL-DOM2</strain>
    </source>
</reference>
<accession>A0A086JHU6</accession>
<dbReference type="Gene3D" id="1.10.8.10">
    <property type="entry name" value="DNA helicase RuvA subunit, C-terminal domain"/>
    <property type="match status" value="1"/>
</dbReference>
<evidence type="ECO:0000313" key="4">
    <source>
        <dbReference type="EMBL" id="KFG31714.1"/>
    </source>
</evidence>
<gene>
    <name evidence="4" type="ORF">TGDOM2_236530</name>
</gene>
<dbReference type="GO" id="GO:0045116">
    <property type="term" value="P:protein neddylation"/>
    <property type="evidence" value="ECO:0007669"/>
    <property type="project" value="TreeGrafter"/>
</dbReference>
<protein>
    <recommendedName>
        <fullName evidence="1">Defective in cullin neddylation protein</fullName>
    </recommendedName>
</protein>
<dbReference type="GO" id="GO:0031624">
    <property type="term" value="F:ubiquitin conjugating enzyme binding"/>
    <property type="evidence" value="ECO:0007669"/>
    <property type="project" value="TreeGrafter"/>
</dbReference>
<dbReference type="PANTHER" id="PTHR12281:SF31">
    <property type="entry name" value="DCN1-LIKE PROTEIN 3"/>
    <property type="match status" value="1"/>
</dbReference>
<dbReference type="InterPro" id="IPR042460">
    <property type="entry name" value="DCN1-like_PONY"/>
</dbReference>
<dbReference type="VEuPathDB" id="ToxoDB:TGDOM2_236530"/>
<sequence length="320" mass="35817">MASRGSAHLSQTQQSLLDTFQSVTGCTDRAGATEFLRKHSFDLSRALDTYFAMPQREKAVQMRSAPSQSLRGTLGGSGSSYGASSRGRAAAKAKADDRYRQIAEAFQVYVHPTSEASERGAAAGTAIEVAGLERFAEDLGVGLDDVFFLVFAFFCECAEQGRITKEEFIRGMDRSGVCTVAALREAVPRIRAQLAEDKVLARQVYAYAFTYSLDVGQKALPVDLCVAYWRLLLSETEFPLMTEWYTFVDEEYRKRANAFSKDPWIMLFDFMHAKRASLSLDDYDEEEAWPLVIDEFVEWTRRRRKAKENEAATEAGSAQS</sequence>
<dbReference type="Proteomes" id="UP000028837">
    <property type="component" value="Unassembled WGS sequence"/>
</dbReference>
<dbReference type="OrthoDB" id="309581at2759"/>
<feature type="region of interest" description="Disordered" evidence="2">
    <location>
        <begin position="61"/>
        <end position="85"/>
    </location>
</feature>
<dbReference type="GO" id="GO:0005886">
    <property type="term" value="C:plasma membrane"/>
    <property type="evidence" value="ECO:0007669"/>
    <property type="project" value="UniProtKB-ARBA"/>
</dbReference>
<name>A0A086JHU6_TOXGO</name>
<dbReference type="AlphaFoldDB" id="A0A086JHU6"/>
<dbReference type="PROSITE" id="PS51229">
    <property type="entry name" value="DCUN1"/>
    <property type="match status" value="1"/>
</dbReference>
<dbReference type="EMBL" id="AHZU02001496">
    <property type="protein sequence ID" value="KFG31714.1"/>
    <property type="molecule type" value="Genomic_DNA"/>
</dbReference>
<dbReference type="Pfam" id="PF03556">
    <property type="entry name" value="Cullin_binding"/>
    <property type="match status" value="1"/>
</dbReference>
<dbReference type="Pfam" id="PF14555">
    <property type="entry name" value="UBA_4"/>
    <property type="match status" value="1"/>
</dbReference>
<dbReference type="InterPro" id="IPR005176">
    <property type="entry name" value="PONY_dom"/>
</dbReference>
<dbReference type="GO" id="GO:0097602">
    <property type="term" value="F:cullin family protein binding"/>
    <property type="evidence" value="ECO:0007669"/>
    <property type="project" value="TreeGrafter"/>
</dbReference>
<dbReference type="Gene3D" id="1.10.238.200">
    <property type="entry name" value="Cullin, PONY binding domain"/>
    <property type="match status" value="1"/>
</dbReference>
<dbReference type="GO" id="GO:0000151">
    <property type="term" value="C:ubiquitin ligase complex"/>
    <property type="evidence" value="ECO:0007669"/>
    <property type="project" value="TreeGrafter"/>
</dbReference>
<dbReference type="FunFam" id="1.10.238.200:FF:000003">
    <property type="entry name" value="DCN1-like protein 3"/>
    <property type="match status" value="1"/>
</dbReference>
<evidence type="ECO:0000259" key="3">
    <source>
        <dbReference type="PROSITE" id="PS51229"/>
    </source>
</evidence>
<dbReference type="Gene3D" id="1.10.238.10">
    <property type="entry name" value="EF-hand"/>
    <property type="match status" value="1"/>
</dbReference>
<organism evidence="4 5">
    <name type="scientific">Toxoplasma gondii GAB2-2007-GAL-DOM2</name>
    <dbReference type="NCBI Taxonomy" id="1130820"/>
    <lineage>
        <taxon>Eukaryota</taxon>
        <taxon>Sar</taxon>
        <taxon>Alveolata</taxon>
        <taxon>Apicomplexa</taxon>
        <taxon>Conoidasida</taxon>
        <taxon>Coccidia</taxon>
        <taxon>Eucoccidiorida</taxon>
        <taxon>Eimeriorina</taxon>
        <taxon>Sarcocystidae</taxon>
        <taxon>Toxoplasma</taxon>
    </lineage>
</organism>
<dbReference type="PANTHER" id="PTHR12281">
    <property type="entry name" value="RP42 RELATED"/>
    <property type="match status" value="1"/>
</dbReference>
<feature type="domain" description="DCUN1" evidence="3">
    <location>
        <begin position="97"/>
        <end position="301"/>
    </location>
</feature>
<evidence type="ECO:0000313" key="5">
    <source>
        <dbReference type="Proteomes" id="UP000028837"/>
    </source>
</evidence>
<dbReference type="InterPro" id="IPR014764">
    <property type="entry name" value="DCN-prot"/>
</dbReference>
<comment type="function">
    <text evidence="1">Neddylation of cullins play an essential role in the regulation of SCF-type complexes activity.</text>
</comment>
<comment type="caution">
    <text evidence="4">The sequence shown here is derived from an EMBL/GenBank/DDBJ whole genome shotgun (WGS) entry which is preliminary data.</text>
</comment>
<evidence type="ECO:0000256" key="2">
    <source>
        <dbReference type="SAM" id="MobiDB-lite"/>
    </source>
</evidence>
<dbReference type="GO" id="GO:0032182">
    <property type="term" value="F:ubiquitin-like protein binding"/>
    <property type="evidence" value="ECO:0007669"/>
    <property type="project" value="TreeGrafter"/>
</dbReference>
<evidence type="ECO:0000256" key="1">
    <source>
        <dbReference type="RuleBase" id="RU410713"/>
    </source>
</evidence>